<gene>
    <name evidence="1" type="ORF">BN869_000009228_1</name>
</gene>
<protein>
    <submittedName>
        <fullName evidence="1">Uncharacterized protein</fullName>
    </submittedName>
</protein>
<sequence length="71" mass="7748">MPGSIRTTGLVYYRANVGKPSQCPMPNVAFVNCQGVVVLILTQINSHIVRSKVPFFTWQGPSKLVAQISCV</sequence>
<reference evidence="1" key="1">
    <citation type="submission" date="2015-01" db="EMBL/GenBank/DDBJ databases">
        <authorList>
            <person name="Durling Mikael"/>
        </authorList>
    </citation>
    <scope>NUCLEOTIDE SEQUENCE</scope>
</reference>
<dbReference type="AlphaFoldDB" id="A0A0B7KDZ9"/>
<accession>A0A0B7KDZ9</accession>
<dbReference type="EMBL" id="CDPU01000033">
    <property type="protein sequence ID" value="CEO53170.1"/>
    <property type="molecule type" value="Genomic_DNA"/>
</dbReference>
<organism evidence="1">
    <name type="scientific">Bionectria ochroleuca</name>
    <name type="common">Gliocladium roseum</name>
    <dbReference type="NCBI Taxonomy" id="29856"/>
    <lineage>
        <taxon>Eukaryota</taxon>
        <taxon>Fungi</taxon>
        <taxon>Dikarya</taxon>
        <taxon>Ascomycota</taxon>
        <taxon>Pezizomycotina</taxon>
        <taxon>Sordariomycetes</taxon>
        <taxon>Hypocreomycetidae</taxon>
        <taxon>Hypocreales</taxon>
        <taxon>Bionectriaceae</taxon>
        <taxon>Clonostachys</taxon>
    </lineage>
</organism>
<evidence type="ECO:0000313" key="1">
    <source>
        <dbReference type="EMBL" id="CEO53170.1"/>
    </source>
</evidence>
<proteinExistence type="predicted"/>
<name>A0A0B7KDZ9_BIOOC</name>